<proteinExistence type="predicted"/>
<comment type="caution">
    <text evidence="1">The sequence shown here is derived from an EMBL/GenBank/DDBJ whole genome shotgun (WGS) entry which is preliminary data.</text>
</comment>
<dbReference type="AlphaFoldDB" id="A0A7L5A2B9"/>
<organism evidence="1 2">
    <name type="scientific">Hymenobacter busanensis</name>
    <dbReference type="NCBI Taxonomy" id="2607656"/>
    <lineage>
        <taxon>Bacteria</taxon>
        <taxon>Pseudomonadati</taxon>
        <taxon>Bacteroidota</taxon>
        <taxon>Cytophagia</taxon>
        <taxon>Cytophagales</taxon>
        <taxon>Hymenobacteraceae</taxon>
        <taxon>Hymenobacter</taxon>
    </lineage>
</organism>
<dbReference type="Proteomes" id="UP000326380">
    <property type="component" value="Unassembled WGS sequence"/>
</dbReference>
<dbReference type="RefSeq" id="WP_151077654.1">
    <property type="nucleotide sequence ID" value="NZ_CP047647.1"/>
</dbReference>
<name>A0A7L5A2B9_9BACT</name>
<reference evidence="1 2" key="1">
    <citation type="submission" date="2019-09" db="EMBL/GenBank/DDBJ databases">
        <title>Genome sequence of Hymenobacter sp. M3.</title>
        <authorList>
            <person name="Srinivasan S."/>
        </authorList>
    </citation>
    <scope>NUCLEOTIDE SEQUENCE [LARGE SCALE GENOMIC DNA]</scope>
    <source>
        <strain evidence="1 2">M3</strain>
    </source>
</reference>
<dbReference type="EMBL" id="VTWU01000002">
    <property type="protein sequence ID" value="KAA9338129.1"/>
    <property type="molecule type" value="Genomic_DNA"/>
</dbReference>
<sequence length="166" mass="19463">MLRLQTRRKAMIALVLGLWMSCHLAGNAQQRPQRVTQLRVTESSFGEETRYTITADSIQVRRKLLLEEGAKDTLLSIPLDLQRRDWLLASFDKIYLSSLQSKYEGPSLHGHSFGYHLVIYKGEHLAVTDLYKYRLDAFFTFCQRLNQLLPEVYQIHYTANYFKPEY</sequence>
<protein>
    <submittedName>
        <fullName evidence="1">Uncharacterized protein</fullName>
    </submittedName>
</protein>
<evidence type="ECO:0000313" key="2">
    <source>
        <dbReference type="Proteomes" id="UP000326380"/>
    </source>
</evidence>
<keyword evidence="2" id="KW-1185">Reference proteome</keyword>
<accession>A0A7L5A2B9</accession>
<dbReference type="PROSITE" id="PS51257">
    <property type="entry name" value="PROKAR_LIPOPROTEIN"/>
    <property type="match status" value="1"/>
</dbReference>
<gene>
    <name evidence="1" type="ORF">F0P96_04570</name>
</gene>
<evidence type="ECO:0000313" key="1">
    <source>
        <dbReference type="EMBL" id="KAA9338129.1"/>
    </source>
</evidence>